<proteinExistence type="predicted"/>
<protein>
    <submittedName>
        <fullName evidence="1">Uncharacterized protein</fullName>
    </submittedName>
</protein>
<dbReference type="Proteomes" id="UP000274601">
    <property type="component" value="Unassembled WGS sequence"/>
</dbReference>
<accession>A0A495QYW5</accession>
<keyword evidence="2" id="KW-1185">Reference proteome</keyword>
<dbReference type="AlphaFoldDB" id="A0A495QYW5"/>
<gene>
    <name evidence="1" type="ORF">BZB76_0790</name>
</gene>
<reference evidence="1 2" key="1">
    <citation type="submission" date="2018-10" db="EMBL/GenBank/DDBJ databases">
        <title>Genomic Encyclopedia of Archaeal and Bacterial Type Strains, Phase II (KMG-II): from individual species to whole genera.</title>
        <authorList>
            <person name="Goeker M."/>
        </authorList>
    </citation>
    <scope>NUCLEOTIDE SEQUENCE [LARGE SCALE GENOMIC DNA]</scope>
    <source>
        <strain evidence="1 2">DSM 43383</strain>
    </source>
</reference>
<evidence type="ECO:0000313" key="2">
    <source>
        <dbReference type="Proteomes" id="UP000274601"/>
    </source>
</evidence>
<evidence type="ECO:0000313" key="1">
    <source>
        <dbReference type="EMBL" id="RKS79330.1"/>
    </source>
</evidence>
<comment type="caution">
    <text evidence="1">The sequence shown here is derived from an EMBL/GenBank/DDBJ whole genome shotgun (WGS) entry which is preliminary data.</text>
</comment>
<name>A0A495QYW5_9ACTN</name>
<sequence length="76" mass="8615">MRTRTGHHTRYYSNMCSTHGERMARLTQAIDDLAAEGLTGLPPETLVERVAGIWSLVEGIDPEIARRRTRYTTPET</sequence>
<dbReference type="EMBL" id="RBWU01000001">
    <property type="protein sequence ID" value="RKS79330.1"/>
    <property type="molecule type" value="Genomic_DNA"/>
</dbReference>
<organism evidence="1 2">
    <name type="scientific">Actinomadura pelletieri DSM 43383</name>
    <dbReference type="NCBI Taxonomy" id="1120940"/>
    <lineage>
        <taxon>Bacteria</taxon>
        <taxon>Bacillati</taxon>
        <taxon>Actinomycetota</taxon>
        <taxon>Actinomycetes</taxon>
        <taxon>Streptosporangiales</taxon>
        <taxon>Thermomonosporaceae</taxon>
        <taxon>Actinomadura</taxon>
    </lineage>
</organism>